<dbReference type="Proteomes" id="UP001152798">
    <property type="component" value="Chromosome 7"/>
</dbReference>
<dbReference type="AlphaFoldDB" id="A0A9P0HT31"/>
<protein>
    <submittedName>
        <fullName evidence="1">Uncharacterized protein</fullName>
    </submittedName>
</protein>
<name>A0A9P0HT31_NEZVI</name>
<reference evidence="1" key="1">
    <citation type="submission" date="2022-01" db="EMBL/GenBank/DDBJ databases">
        <authorList>
            <person name="King R."/>
        </authorList>
    </citation>
    <scope>NUCLEOTIDE SEQUENCE</scope>
</reference>
<proteinExistence type="predicted"/>
<dbReference type="EMBL" id="OV725083">
    <property type="protein sequence ID" value="CAH1407775.1"/>
    <property type="molecule type" value="Genomic_DNA"/>
</dbReference>
<evidence type="ECO:0000313" key="1">
    <source>
        <dbReference type="EMBL" id="CAH1407775.1"/>
    </source>
</evidence>
<gene>
    <name evidence="1" type="ORF">NEZAVI_LOCUS15413</name>
</gene>
<accession>A0A9P0HT31</accession>
<keyword evidence="2" id="KW-1185">Reference proteome</keyword>
<organism evidence="1 2">
    <name type="scientific">Nezara viridula</name>
    <name type="common">Southern green stink bug</name>
    <name type="synonym">Cimex viridulus</name>
    <dbReference type="NCBI Taxonomy" id="85310"/>
    <lineage>
        <taxon>Eukaryota</taxon>
        <taxon>Metazoa</taxon>
        <taxon>Ecdysozoa</taxon>
        <taxon>Arthropoda</taxon>
        <taxon>Hexapoda</taxon>
        <taxon>Insecta</taxon>
        <taxon>Pterygota</taxon>
        <taxon>Neoptera</taxon>
        <taxon>Paraneoptera</taxon>
        <taxon>Hemiptera</taxon>
        <taxon>Heteroptera</taxon>
        <taxon>Panheteroptera</taxon>
        <taxon>Pentatomomorpha</taxon>
        <taxon>Pentatomoidea</taxon>
        <taxon>Pentatomidae</taxon>
        <taxon>Pentatominae</taxon>
        <taxon>Nezara</taxon>
    </lineage>
</organism>
<sequence>MKSSERKNAANYFTMVYYFQTIIHLK</sequence>
<evidence type="ECO:0000313" key="2">
    <source>
        <dbReference type="Proteomes" id="UP001152798"/>
    </source>
</evidence>